<gene>
    <name evidence="1" type="ordered locus">TherJR_2599</name>
</gene>
<dbReference type="HOGENOM" id="CLU_1021847_0_0_9"/>
<dbReference type="STRING" id="635013.TherJR_2599"/>
<dbReference type="Gene3D" id="2.50.20.20">
    <property type="match status" value="1"/>
</dbReference>
<dbReference type="Proteomes" id="UP000002377">
    <property type="component" value="Chromosome"/>
</dbReference>
<dbReference type="OrthoDB" id="1729622at2"/>
<evidence type="ECO:0008006" key="3">
    <source>
        <dbReference type="Google" id="ProtNLM"/>
    </source>
</evidence>
<protein>
    <recommendedName>
        <fullName evidence="3">Lipoprotein</fullName>
    </recommendedName>
</protein>
<dbReference type="EMBL" id="CP002028">
    <property type="protein sequence ID" value="ADG83436.1"/>
    <property type="molecule type" value="Genomic_DNA"/>
</dbReference>
<reference evidence="1 2" key="1">
    <citation type="submission" date="2010-05" db="EMBL/GenBank/DDBJ databases">
        <title>Complete sequence of Thermincola sp. JR.</title>
        <authorList>
            <consortium name="US DOE Joint Genome Institute"/>
            <person name="Lucas S."/>
            <person name="Copeland A."/>
            <person name="Lapidus A."/>
            <person name="Cheng J.-F."/>
            <person name="Bruce D."/>
            <person name="Goodwin L."/>
            <person name="Pitluck S."/>
            <person name="Chertkov O."/>
            <person name="Detter J.C."/>
            <person name="Han C."/>
            <person name="Tapia R."/>
            <person name="Land M."/>
            <person name="Hauser L."/>
            <person name="Kyrpides N."/>
            <person name="Mikhailova N."/>
            <person name="Hazen T.C."/>
            <person name="Woyke T."/>
        </authorList>
    </citation>
    <scope>NUCLEOTIDE SEQUENCE [LARGE SCALE GENOMIC DNA]</scope>
    <source>
        <strain evidence="1 2">JR</strain>
    </source>
</reference>
<organism evidence="1 2">
    <name type="scientific">Thermincola potens (strain JR)</name>
    <dbReference type="NCBI Taxonomy" id="635013"/>
    <lineage>
        <taxon>Bacteria</taxon>
        <taxon>Bacillati</taxon>
        <taxon>Bacillota</taxon>
        <taxon>Clostridia</taxon>
        <taxon>Eubacteriales</taxon>
        <taxon>Thermincolaceae</taxon>
        <taxon>Thermincola</taxon>
    </lineage>
</organism>
<proteinExistence type="predicted"/>
<accession>D5XBK7</accession>
<name>D5XBK7_THEPJ</name>
<evidence type="ECO:0000313" key="1">
    <source>
        <dbReference type="EMBL" id="ADG83436.1"/>
    </source>
</evidence>
<dbReference type="AlphaFoldDB" id="D5XBK7"/>
<keyword evidence="2" id="KW-1185">Reference proteome</keyword>
<dbReference type="PROSITE" id="PS51257">
    <property type="entry name" value="PROKAR_LIPOPROTEIN"/>
    <property type="match status" value="1"/>
</dbReference>
<dbReference type="KEGG" id="tjr:TherJR_2599"/>
<evidence type="ECO:0000313" key="2">
    <source>
        <dbReference type="Proteomes" id="UP000002377"/>
    </source>
</evidence>
<dbReference type="RefSeq" id="WP_013121430.1">
    <property type="nucleotide sequence ID" value="NC_014152.1"/>
</dbReference>
<dbReference type="eggNOG" id="ENOG5032V88">
    <property type="taxonomic scope" value="Bacteria"/>
</dbReference>
<sequence length="263" mass="30533">MRKSLQTLLFVAICISLLMGGCTYRSGPKKLGKAEEDKQKYTVNPHAAAIIRKAITKTEAQGRKFWFNGWIVNKIQKRKTTSMYDGTFVRGKGYLVNARVLGQQFRYYRWGREAYMSEGEEWVKAPPAQEPPDPFAGFGAIQPYAQKAWQLPDEKVLGRECYVFEINLTGREVRKISETLIPASEMPASEKPLEDLLLDRLEMKYRLWVGKNDNYIYQIKTETVMPVPQAGSMYHEVYFRFWDYNSKSVTLPEPENIEKYLKK</sequence>